<comment type="caution">
    <text evidence="1">The sequence shown here is derived from an EMBL/GenBank/DDBJ whole genome shotgun (WGS) entry which is preliminary data.</text>
</comment>
<evidence type="ECO:0000313" key="2">
    <source>
        <dbReference type="Proteomes" id="UP000037178"/>
    </source>
</evidence>
<keyword evidence="2" id="KW-1185">Reference proteome</keyword>
<accession>A0A0J9E9F5</accession>
<dbReference type="STRING" id="1675527.AIOL_004397"/>
<dbReference type="InterPro" id="IPR036034">
    <property type="entry name" value="PDZ_sf"/>
</dbReference>
<sequence>MRRVDHLWRVGVALAALGSVAWALPPVVRHQAGIVVLHAAPPIADTRPAKAAPVDVAAIIASAPFGQAATPVRDLNPAKPGRPDLVLRGIFASAGGASTALLYVGGAPGLFRQDMPVTDALILTRIAVDFVELEDEAGVITLRFDEATETAHAKPDPDAADAPTLLSRMGQELVVPAKYEKPGAPETTSEYIDYWRHRIRKNPQAVLQEIGLKPTDDGYVIADRHDVGVRLAGLKSGDLVRSVNGQAVGDPEQDRRFYDVIAASGHARLEVERGGQVLSFSFPLR</sequence>
<name>A0A0J9E9F5_9RHOB</name>
<proteinExistence type="predicted"/>
<protein>
    <submittedName>
        <fullName evidence="1">General secretion pathway protein C</fullName>
    </submittedName>
</protein>
<organism evidence="1 2">
    <name type="scientific">Candidatus Rhodobacter oscarellae</name>
    <dbReference type="NCBI Taxonomy" id="1675527"/>
    <lineage>
        <taxon>Bacteria</taxon>
        <taxon>Pseudomonadati</taxon>
        <taxon>Pseudomonadota</taxon>
        <taxon>Alphaproteobacteria</taxon>
        <taxon>Rhodobacterales</taxon>
        <taxon>Rhodobacter group</taxon>
        <taxon>Rhodobacter</taxon>
    </lineage>
</organism>
<dbReference type="AlphaFoldDB" id="A0A0J9E9F5"/>
<dbReference type="PATRIC" id="fig|1675527.3.peg.4600"/>
<evidence type="ECO:0000313" key="1">
    <source>
        <dbReference type="EMBL" id="KMW59415.1"/>
    </source>
</evidence>
<dbReference type="Gene3D" id="2.30.42.10">
    <property type="match status" value="1"/>
</dbReference>
<dbReference type="EMBL" id="LFTY01000002">
    <property type="protein sequence ID" value="KMW59415.1"/>
    <property type="molecule type" value="Genomic_DNA"/>
</dbReference>
<dbReference type="Proteomes" id="UP000037178">
    <property type="component" value="Unassembled WGS sequence"/>
</dbReference>
<gene>
    <name evidence="1" type="ORF">AIOL_004397</name>
</gene>
<reference evidence="1 2" key="1">
    <citation type="submission" date="2015-06" db="EMBL/GenBank/DDBJ databases">
        <title>Draft genome sequence of an Alphaproteobacteria species associated to the Mediterranean sponge Oscarella lobularis.</title>
        <authorList>
            <person name="Jourda C."/>
            <person name="Santini S."/>
            <person name="Claverie J.-M."/>
        </authorList>
    </citation>
    <scope>NUCLEOTIDE SEQUENCE [LARGE SCALE GENOMIC DNA]</scope>
    <source>
        <strain evidence="1">IGS</strain>
    </source>
</reference>
<dbReference type="SUPFAM" id="SSF50156">
    <property type="entry name" value="PDZ domain-like"/>
    <property type="match status" value="1"/>
</dbReference>